<dbReference type="AlphaFoldDB" id="A0AAE1D9Q6"/>
<dbReference type="EMBL" id="JAWDGP010004660">
    <property type="protein sequence ID" value="KAK3762704.1"/>
    <property type="molecule type" value="Genomic_DNA"/>
</dbReference>
<sequence>MKRQNREPFALTSGHFRSLWIGEDPQLVVVFMPVGHVRSEVTARPASNFLIILILHRNRVQSEVTSIVKSNDWCSARHSGARTWNVLDAIQTVTGREGNPTAPDKLNHNFFVNFTSGKLLETNYLQLGSSKTFELGVSDFRRVYDARRDTSGSTGCQVPQYPTLVGMSLSNSSFL</sequence>
<reference evidence="1" key="1">
    <citation type="journal article" date="2023" name="G3 (Bethesda)">
        <title>A reference genome for the long-term kleptoplast-retaining sea slug Elysia crispata morphotype clarki.</title>
        <authorList>
            <person name="Eastman K.E."/>
            <person name="Pendleton A.L."/>
            <person name="Shaikh M.A."/>
            <person name="Suttiyut T."/>
            <person name="Ogas R."/>
            <person name="Tomko P."/>
            <person name="Gavelis G."/>
            <person name="Widhalm J.R."/>
            <person name="Wisecaver J.H."/>
        </authorList>
    </citation>
    <scope>NUCLEOTIDE SEQUENCE</scope>
    <source>
        <strain evidence="1">ECLA1</strain>
    </source>
</reference>
<dbReference type="Proteomes" id="UP001283361">
    <property type="component" value="Unassembled WGS sequence"/>
</dbReference>
<gene>
    <name evidence="1" type="ORF">RRG08_043782</name>
</gene>
<name>A0AAE1D9Q6_9GAST</name>
<keyword evidence="2" id="KW-1185">Reference proteome</keyword>
<evidence type="ECO:0000313" key="1">
    <source>
        <dbReference type="EMBL" id="KAK3762704.1"/>
    </source>
</evidence>
<evidence type="ECO:0000313" key="2">
    <source>
        <dbReference type="Proteomes" id="UP001283361"/>
    </source>
</evidence>
<organism evidence="1 2">
    <name type="scientific">Elysia crispata</name>
    <name type="common">lettuce slug</name>
    <dbReference type="NCBI Taxonomy" id="231223"/>
    <lineage>
        <taxon>Eukaryota</taxon>
        <taxon>Metazoa</taxon>
        <taxon>Spiralia</taxon>
        <taxon>Lophotrochozoa</taxon>
        <taxon>Mollusca</taxon>
        <taxon>Gastropoda</taxon>
        <taxon>Heterobranchia</taxon>
        <taxon>Euthyneura</taxon>
        <taxon>Panpulmonata</taxon>
        <taxon>Sacoglossa</taxon>
        <taxon>Placobranchoidea</taxon>
        <taxon>Plakobranchidae</taxon>
        <taxon>Elysia</taxon>
    </lineage>
</organism>
<comment type="caution">
    <text evidence="1">The sequence shown here is derived from an EMBL/GenBank/DDBJ whole genome shotgun (WGS) entry which is preliminary data.</text>
</comment>
<protein>
    <submittedName>
        <fullName evidence="1">Uncharacterized protein</fullName>
    </submittedName>
</protein>
<accession>A0AAE1D9Q6</accession>
<proteinExistence type="predicted"/>